<protein>
    <recommendedName>
        <fullName evidence="2">DUF3824 domain-containing protein</fullName>
    </recommendedName>
</protein>
<feature type="compositionally biased region" description="Basic and acidic residues" evidence="1">
    <location>
        <begin position="94"/>
        <end position="120"/>
    </location>
</feature>
<feature type="region of interest" description="Disordered" evidence="1">
    <location>
        <begin position="335"/>
        <end position="366"/>
    </location>
</feature>
<keyword evidence="4" id="KW-1185">Reference proteome</keyword>
<dbReference type="PANTHER" id="PTHR35487">
    <property type="entry name" value="DUF3824 DOMAIN-CONTAINING PROTEIN"/>
    <property type="match status" value="1"/>
</dbReference>
<feature type="compositionally biased region" description="Basic and acidic residues" evidence="1">
    <location>
        <begin position="62"/>
        <end position="74"/>
    </location>
</feature>
<feature type="compositionally biased region" description="Basic and acidic residues" evidence="1">
    <location>
        <begin position="558"/>
        <end position="567"/>
    </location>
</feature>
<feature type="compositionally biased region" description="Basic residues" evidence="1">
    <location>
        <begin position="507"/>
        <end position="522"/>
    </location>
</feature>
<feature type="compositionally biased region" description="Basic and acidic residues" evidence="1">
    <location>
        <begin position="523"/>
        <end position="540"/>
    </location>
</feature>
<gene>
    <name evidence="3" type="ORF">K402DRAFT_413330</name>
</gene>
<dbReference type="EMBL" id="ML977162">
    <property type="protein sequence ID" value="KAF1985502.1"/>
    <property type="molecule type" value="Genomic_DNA"/>
</dbReference>
<dbReference type="OrthoDB" id="3561737at2759"/>
<evidence type="ECO:0000313" key="3">
    <source>
        <dbReference type="EMBL" id="KAF1985502.1"/>
    </source>
</evidence>
<feature type="compositionally biased region" description="Basic and acidic residues" evidence="1">
    <location>
        <begin position="28"/>
        <end position="55"/>
    </location>
</feature>
<feature type="region of interest" description="Disordered" evidence="1">
    <location>
        <begin position="450"/>
        <end position="469"/>
    </location>
</feature>
<feature type="compositionally biased region" description="Basic and acidic residues" evidence="1">
    <location>
        <begin position="877"/>
        <end position="889"/>
    </location>
</feature>
<sequence length="925" mass="104325">MTTVVREREWETESARSGPRYTTVRRYKVPEKTEDHDDRYETRIIRREREVPRESLDDDRFEEMRIIRREREPDPPPPPPRHTHRELPAYSYRIVDRSRNYSAEPERPRSEFRYVRERSPSRSPSPKVREWRYERDFEPPVRSSPYELEKYSKSTEYFSHPEPQPIVIRQETPQPIIIREEAHHHPQQVIIKRDEPSYDIVEHSEVEVSEEKSVTAPAPAPEPPKPEPEYYYERVVREVERPRREEHREHREPRRRDSWSEDDLVYVNERREGYGSRSGSPRHKLHLAEGVAAGLGAAALVRHHRKRQGEDPGPRGRQALGYGALGAVGAEAITRARSRFRSRSRSGSRDGSYHPRRRHRSRSMSNGKALAGVAALAGLGALAFAAGRNANKPQPVVIDDRRSRSRKRRHSVAEVRGDERGRSTSQSKHNDPEHRNKSVARAGLVGAALAGLAEHRRSKSRGRSKSRLRTGVPIAAAGLGSAAVAGLYEKARARSEKKKDAKEGRSRSRSRSASRSRSRSRSVPHERERSRSKGDDDRGLIEYGGDPIYSNTVARRSPSRDEPAEYRGRRRGSSASSTNGKRHRSHSRGLGAAGAAGAAAVAGVAAHEATKRRERKRAERERERQPNSHPGHNAEEGESGSAYGDPNEGYAGENRYYPATNEFPPPPPPQEYPPAGAPGQYHQEQYSLPPSQQYTPNQAYGEPMYGQPAPYNPADYAPQPGPTPQPEYYHQQPPSPSQEYYGPNHGGGYGRDPEHVGASSNSEHPDSGGFERGIGHDEDADSAVSDGLRTPRNVSPAKGRHGRSRSVQFDLPSAETTPEVTKDRQSNSHKGRGSDKETAEDDEDDRGRRHRRHSEDSHRKHKRSGSSESDQTVDLPPRFDSDGRRRDEDPIADTIEDLLSGRGHLGKMVHRFTGDLLSGSNSRRK</sequence>
<dbReference type="Pfam" id="PF12868">
    <property type="entry name" value="DUF3824"/>
    <property type="match status" value="1"/>
</dbReference>
<proteinExistence type="predicted"/>
<feature type="compositionally biased region" description="Basic and acidic residues" evidence="1">
    <location>
        <begin position="820"/>
        <end position="837"/>
    </location>
</feature>
<feature type="compositionally biased region" description="Pro residues" evidence="1">
    <location>
        <begin position="663"/>
        <end position="676"/>
    </location>
</feature>
<organism evidence="3 4">
    <name type="scientific">Aulographum hederae CBS 113979</name>
    <dbReference type="NCBI Taxonomy" id="1176131"/>
    <lineage>
        <taxon>Eukaryota</taxon>
        <taxon>Fungi</taxon>
        <taxon>Dikarya</taxon>
        <taxon>Ascomycota</taxon>
        <taxon>Pezizomycotina</taxon>
        <taxon>Dothideomycetes</taxon>
        <taxon>Pleosporomycetidae</taxon>
        <taxon>Aulographales</taxon>
        <taxon>Aulographaceae</taxon>
    </lineage>
</organism>
<reference evidence="3" key="1">
    <citation type="journal article" date="2020" name="Stud. Mycol.">
        <title>101 Dothideomycetes genomes: a test case for predicting lifestyles and emergence of pathogens.</title>
        <authorList>
            <person name="Haridas S."/>
            <person name="Albert R."/>
            <person name="Binder M."/>
            <person name="Bloem J."/>
            <person name="Labutti K."/>
            <person name="Salamov A."/>
            <person name="Andreopoulos B."/>
            <person name="Baker S."/>
            <person name="Barry K."/>
            <person name="Bills G."/>
            <person name="Bluhm B."/>
            <person name="Cannon C."/>
            <person name="Castanera R."/>
            <person name="Culley D."/>
            <person name="Daum C."/>
            <person name="Ezra D."/>
            <person name="Gonzalez J."/>
            <person name="Henrissat B."/>
            <person name="Kuo A."/>
            <person name="Liang C."/>
            <person name="Lipzen A."/>
            <person name="Lutzoni F."/>
            <person name="Magnuson J."/>
            <person name="Mondo S."/>
            <person name="Nolan M."/>
            <person name="Ohm R."/>
            <person name="Pangilinan J."/>
            <person name="Park H.-J."/>
            <person name="Ramirez L."/>
            <person name="Alfaro M."/>
            <person name="Sun H."/>
            <person name="Tritt A."/>
            <person name="Yoshinaga Y."/>
            <person name="Zwiers L.-H."/>
            <person name="Turgeon B."/>
            <person name="Goodwin S."/>
            <person name="Spatafora J."/>
            <person name="Crous P."/>
            <person name="Grigoriev I."/>
        </authorList>
    </citation>
    <scope>NUCLEOTIDE SEQUENCE</scope>
    <source>
        <strain evidence="3">CBS 113979</strain>
    </source>
</reference>
<evidence type="ECO:0000259" key="2">
    <source>
        <dbReference type="Pfam" id="PF12868"/>
    </source>
</evidence>
<feature type="region of interest" description="Disordered" evidence="1">
    <location>
        <begin position="303"/>
        <end position="322"/>
    </location>
</feature>
<feature type="compositionally biased region" description="Basic and acidic residues" evidence="1">
    <location>
        <begin position="191"/>
        <end position="213"/>
    </location>
</feature>
<feature type="compositionally biased region" description="Basic and acidic residues" evidence="1">
    <location>
        <begin position="608"/>
        <end position="626"/>
    </location>
</feature>
<dbReference type="AlphaFoldDB" id="A0A6G1GXG5"/>
<feature type="compositionally biased region" description="Basic and acidic residues" evidence="1">
    <location>
        <begin position="411"/>
        <end position="436"/>
    </location>
</feature>
<feature type="compositionally biased region" description="Low complexity" evidence="1">
    <location>
        <begin position="593"/>
        <end position="606"/>
    </location>
</feature>
<accession>A0A6G1GXG5</accession>
<feature type="compositionally biased region" description="Polar residues" evidence="1">
    <location>
        <begin position="682"/>
        <end position="698"/>
    </location>
</feature>
<feature type="region of interest" description="Disordered" evidence="1">
    <location>
        <begin position="182"/>
        <end position="262"/>
    </location>
</feature>
<feature type="region of interest" description="Disordered" evidence="1">
    <location>
        <begin position="491"/>
        <end position="925"/>
    </location>
</feature>
<feature type="compositionally biased region" description="Basic residues" evidence="1">
    <location>
        <begin position="456"/>
        <end position="468"/>
    </location>
</feature>
<dbReference type="InterPro" id="IPR024436">
    <property type="entry name" value="DUF3824"/>
</dbReference>
<feature type="region of interest" description="Disordered" evidence="1">
    <location>
        <begin position="395"/>
        <end position="439"/>
    </location>
</feature>
<name>A0A6G1GXG5_9PEZI</name>
<evidence type="ECO:0000313" key="4">
    <source>
        <dbReference type="Proteomes" id="UP000800041"/>
    </source>
</evidence>
<feature type="compositionally biased region" description="Basic and acidic residues" evidence="1">
    <location>
        <begin position="1"/>
        <end position="14"/>
    </location>
</feature>
<dbReference type="Proteomes" id="UP000800041">
    <property type="component" value="Unassembled WGS sequence"/>
</dbReference>
<feature type="compositionally biased region" description="Basic and acidic residues" evidence="1">
    <location>
        <begin position="224"/>
        <end position="259"/>
    </location>
</feature>
<dbReference type="PANTHER" id="PTHR35487:SF1">
    <property type="entry name" value="DUF3824 DOMAIN-CONTAINING PROTEIN"/>
    <property type="match status" value="1"/>
</dbReference>
<feature type="compositionally biased region" description="Basic and acidic residues" evidence="1">
    <location>
        <begin position="491"/>
        <end position="506"/>
    </location>
</feature>
<feature type="region of interest" description="Disordered" evidence="1">
    <location>
        <begin position="1"/>
        <end position="130"/>
    </location>
</feature>
<feature type="compositionally biased region" description="Basic residues" evidence="1">
    <location>
        <begin position="336"/>
        <end position="346"/>
    </location>
</feature>
<feature type="domain" description="DUF3824" evidence="2">
    <location>
        <begin position="582"/>
        <end position="703"/>
    </location>
</feature>
<evidence type="ECO:0000256" key="1">
    <source>
        <dbReference type="SAM" id="MobiDB-lite"/>
    </source>
</evidence>